<evidence type="ECO:0000313" key="3">
    <source>
        <dbReference type="Proteomes" id="UP000000816"/>
    </source>
</evidence>
<gene>
    <name evidence="2" type="ordered locus">RC0460</name>
</gene>
<dbReference type="CDD" id="cd02440">
    <property type="entry name" value="AdoMet_MTases"/>
    <property type="match status" value="1"/>
</dbReference>
<sequence>MLEEIYNDGERLILGATYDVLKVMRHKSSYKIFKKIIEADILNSPLMLNQKIKILDIGCGTGHGTFMLSDILGVEITAIDISKESIIYAEQNCGASNI</sequence>
<dbReference type="Proteomes" id="UP000000816">
    <property type="component" value="Chromosome"/>
</dbReference>
<proteinExistence type="predicted"/>
<dbReference type="EMBL" id="AE006914">
    <property type="protein sequence ID" value="AAL02998.1"/>
    <property type="molecule type" value="Genomic_DNA"/>
</dbReference>
<accession>Q92IG0</accession>
<keyword evidence="2" id="KW-0012">Acyltransferase</keyword>
<keyword evidence="2" id="KW-0808">Transferase</keyword>
<name>Q92IG0_RICCN</name>
<evidence type="ECO:0000313" key="2">
    <source>
        <dbReference type="EMBL" id="AAL02998.1"/>
    </source>
</evidence>
<dbReference type="KEGG" id="rco:RC0460"/>
<feature type="domain" description="Methyltransferase" evidence="1">
    <location>
        <begin position="49"/>
        <end position="92"/>
    </location>
</feature>
<organism evidence="2 3">
    <name type="scientific">Rickettsia conorii (strain ATCC VR-613 / Malish 7)</name>
    <dbReference type="NCBI Taxonomy" id="272944"/>
    <lineage>
        <taxon>Bacteria</taxon>
        <taxon>Pseudomonadati</taxon>
        <taxon>Pseudomonadota</taxon>
        <taxon>Alphaproteobacteria</taxon>
        <taxon>Rickettsiales</taxon>
        <taxon>Rickettsiaceae</taxon>
        <taxon>Rickettsieae</taxon>
        <taxon>Rickettsia</taxon>
        <taxon>spotted fever group</taxon>
    </lineage>
</organism>
<protein>
    <recommendedName>
        <fullName evidence="1">Methyltransferase domain-containing protein</fullName>
    </recommendedName>
</protein>
<reference evidence="2 3" key="1">
    <citation type="journal article" date="2001" name="Science">
        <title>Mechanisms of evolution in Rickettsia conorii and R. prowazekii.</title>
        <authorList>
            <person name="Ogata H."/>
            <person name="Audic S."/>
            <person name="Renesto-Audiffren P."/>
            <person name="Fournier P.-E."/>
            <person name="Barbe V."/>
            <person name="Samson D."/>
            <person name="Roux V."/>
            <person name="Cossart P."/>
            <person name="Weissenbach J."/>
            <person name="Claverie J.-M."/>
            <person name="Raoult D."/>
        </authorList>
    </citation>
    <scope>NUCLEOTIDE SEQUENCE [LARGE SCALE GENOMIC DNA]</scope>
    <source>
        <strain evidence="3">ATCC VR-613 / Malish 7</strain>
    </source>
</reference>
<dbReference type="PIR" id="D97757">
    <property type="entry name" value="D97757"/>
</dbReference>
<dbReference type="InterPro" id="IPR029063">
    <property type="entry name" value="SAM-dependent_MTases_sf"/>
</dbReference>
<dbReference type="InterPro" id="IPR025714">
    <property type="entry name" value="Methyltranfer_dom"/>
</dbReference>
<dbReference type="GO" id="GO:0016746">
    <property type="term" value="F:acyltransferase activity"/>
    <property type="evidence" value="ECO:0007669"/>
    <property type="project" value="UniProtKB-KW"/>
</dbReference>
<dbReference type="AlphaFoldDB" id="Q92IG0"/>
<dbReference type="Pfam" id="PF13847">
    <property type="entry name" value="Methyltransf_31"/>
    <property type="match status" value="1"/>
</dbReference>
<dbReference type="Gene3D" id="3.40.50.150">
    <property type="entry name" value="Vaccinia Virus protein VP39"/>
    <property type="match status" value="1"/>
</dbReference>
<evidence type="ECO:0000259" key="1">
    <source>
        <dbReference type="Pfam" id="PF13847"/>
    </source>
</evidence>
<dbReference type="SUPFAM" id="SSF53335">
    <property type="entry name" value="S-adenosyl-L-methionine-dependent methyltransferases"/>
    <property type="match status" value="1"/>
</dbReference>
<dbReference type="HOGENOM" id="CLU_2331868_0_0_5"/>